<dbReference type="RefSeq" id="WP_133943861.1">
    <property type="nucleotide sequence ID" value="NZ_SOEO01000001.1"/>
</dbReference>
<dbReference type="OrthoDB" id="1260127at2"/>
<reference evidence="1 2" key="1">
    <citation type="submission" date="2019-03" db="EMBL/GenBank/DDBJ databases">
        <title>Genomic Encyclopedia of Type Strains, Phase III (KMG-III): the genomes of soil and plant-associated and newly described type strains.</title>
        <authorList>
            <person name="Whitman W."/>
        </authorList>
    </citation>
    <scope>NUCLEOTIDE SEQUENCE [LARGE SCALE GENOMIC DNA]</scope>
    <source>
        <strain evidence="1 2">CGMCC 1.12802</strain>
    </source>
</reference>
<sequence>MKPNYTRIYLDIIKYKNKEKIVSQELVKKINNIKIVKDILEIEKELFKDNYLRQNQKLKSYDEPTIKLILKYQKKNQLTNLELAKQYNISRNTIARWKKNFNK</sequence>
<dbReference type="AlphaFoldDB" id="A0A4R8IB32"/>
<gene>
    <name evidence="1" type="ORF">B0I22_1435</name>
</gene>
<dbReference type="Proteomes" id="UP000295313">
    <property type="component" value="Unassembled WGS sequence"/>
</dbReference>
<dbReference type="EMBL" id="SOEO01000001">
    <property type="protein sequence ID" value="TDX87247.1"/>
    <property type="molecule type" value="Genomic_DNA"/>
</dbReference>
<proteinExistence type="predicted"/>
<dbReference type="InterPro" id="IPR010921">
    <property type="entry name" value="Trp_repressor/repl_initiator"/>
</dbReference>
<accession>A0A4R8IB32</accession>
<keyword evidence="2" id="KW-1185">Reference proteome</keyword>
<comment type="caution">
    <text evidence="1">The sequence shown here is derived from an EMBL/GenBank/DDBJ whole genome shotgun (WGS) entry which is preliminary data.</text>
</comment>
<dbReference type="GO" id="GO:0043565">
    <property type="term" value="F:sequence-specific DNA binding"/>
    <property type="evidence" value="ECO:0007669"/>
    <property type="project" value="InterPro"/>
</dbReference>
<evidence type="ECO:0000313" key="2">
    <source>
        <dbReference type="Proteomes" id="UP000295313"/>
    </source>
</evidence>
<evidence type="ECO:0008006" key="3">
    <source>
        <dbReference type="Google" id="ProtNLM"/>
    </source>
</evidence>
<name>A0A4R8IB32_9FLAO</name>
<organism evidence="1 2">
    <name type="scientific">Epilithonimonas xixisoli</name>
    <dbReference type="NCBI Taxonomy" id="1476462"/>
    <lineage>
        <taxon>Bacteria</taxon>
        <taxon>Pseudomonadati</taxon>
        <taxon>Bacteroidota</taxon>
        <taxon>Flavobacteriia</taxon>
        <taxon>Flavobacteriales</taxon>
        <taxon>Weeksellaceae</taxon>
        <taxon>Chryseobacterium group</taxon>
        <taxon>Epilithonimonas</taxon>
    </lineage>
</organism>
<dbReference type="Gene3D" id="1.10.10.60">
    <property type="entry name" value="Homeodomain-like"/>
    <property type="match status" value="1"/>
</dbReference>
<evidence type="ECO:0000313" key="1">
    <source>
        <dbReference type="EMBL" id="TDX87247.1"/>
    </source>
</evidence>
<protein>
    <recommendedName>
        <fullName evidence="3">Helix-turn-helix domain-containing protein</fullName>
    </recommendedName>
</protein>
<dbReference type="SUPFAM" id="SSF48295">
    <property type="entry name" value="TrpR-like"/>
    <property type="match status" value="1"/>
</dbReference>